<dbReference type="PRINTS" id="PR00032">
    <property type="entry name" value="HTHARAC"/>
</dbReference>
<keyword evidence="3" id="KW-0238">DNA-binding</keyword>
<dbReference type="SUPFAM" id="SSF51182">
    <property type="entry name" value="RmlC-like cupins"/>
    <property type="match status" value="1"/>
</dbReference>
<dbReference type="InterPro" id="IPR014710">
    <property type="entry name" value="RmlC-like_jellyroll"/>
</dbReference>
<dbReference type="InterPro" id="IPR018060">
    <property type="entry name" value="HTH_AraC"/>
</dbReference>
<dbReference type="PANTHER" id="PTHR11019">
    <property type="entry name" value="HTH-TYPE TRANSCRIPTIONAL REGULATOR NIMR"/>
    <property type="match status" value="1"/>
</dbReference>
<evidence type="ECO:0000256" key="2">
    <source>
        <dbReference type="ARBA" id="ARBA00023015"/>
    </source>
</evidence>
<protein>
    <recommendedName>
        <fullName evidence="5">HTH-type transcriptional regulator RipA</fullName>
    </recommendedName>
    <alternativeName>
        <fullName evidence="6">Repressor of iron proteins A</fullName>
    </alternativeName>
</protein>
<dbReference type="OrthoDB" id="2039152at2"/>
<organism evidence="8 9">
    <name type="scientific">Cryobacterium arcticum</name>
    <dbReference type="NCBI Taxonomy" id="670052"/>
    <lineage>
        <taxon>Bacteria</taxon>
        <taxon>Bacillati</taxon>
        <taxon>Actinomycetota</taxon>
        <taxon>Actinomycetes</taxon>
        <taxon>Micrococcales</taxon>
        <taxon>Microbacteriaceae</taxon>
        <taxon>Cryobacterium</taxon>
    </lineage>
</organism>
<evidence type="ECO:0000256" key="1">
    <source>
        <dbReference type="ARBA" id="ARBA00022491"/>
    </source>
</evidence>
<dbReference type="RefSeq" id="WP_110127911.1">
    <property type="nucleotide sequence ID" value="NZ_QHLY01000012.1"/>
</dbReference>
<keyword evidence="1" id="KW-0678">Repressor</keyword>
<name>A0A317ZP28_9MICO</name>
<dbReference type="GO" id="GO:0003700">
    <property type="term" value="F:DNA-binding transcription factor activity"/>
    <property type="evidence" value="ECO:0007669"/>
    <property type="project" value="InterPro"/>
</dbReference>
<dbReference type="GO" id="GO:0043565">
    <property type="term" value="F:sequence-specific DNA binding"/>
    <property type="evidence" value="ECO:0007669"/>
    <property type="project" value="InterPro"/>
</dbReference>
<dbReference type="Proteomes" id="UP000246722">
    <property type="component" value="Unassembled WGS sequence"/>
</dbReference>
<reference evidence="8 9" key="1">
    <citation type="submission" date="2018-05" db="EMBL/GenBank/DDBJ databases">
        <title>Genetic diversity of glacier-inhabiting Cryobacterium bacteria in China and description of Cryobacterium mengkeensis sp. nov. and Arthrobacter glacialis sp. nov.</title>
        <authorList>
            <person name="Liu Q."/>
            <person name="Xin Y.-H."/>
        </authorList>
    </citation>
    <scope>NUCLEOTIDE SEQUENCE [LARGE SCALE GENOMIC DNA]</scope>
    <source>
        <strain evidence="8 9">SK-1</strain>
    </source>
</reference>
<evidence type="ECO:0000313" key="9">
    <source>
        <dbReference type="Proteomes" id="UP000246722"/>
    </source>
</evidence>
<dbReference type="Pfam" id="PF12833">
    <property type="entry name" value="HTH_18"/>
    <property type="match status" value="1"/>
</dbReference>
<dbReference type="PROSITE" id="PS01124">
    <property type="entry name" value="HTH_ARAC_FAMILY_2"/>
    <property type="match status" value="1"/>
</dbReference>
<evidence type="ECO:0000256" key="5">
    <source>
        <dbReference type="ARBA" id="ARBA00074140"/>
    </source>
</evidence>
<dbReference type="AlphaFoldDB" id="A0A317ZP28"/>
<dbReference type="Gene3D" id="2.60.120.10">
    <property type="entry name" value="Jelly Rolls"/>
    <property type="match status" value="1"/>
</dbReference>
<dbReference type="EMBL" id="QHLY01000012">
    <property type="protein sequence ID" value="PXA68242.1"/>
    <property type="molecule type" value="Genomic_DNA"/>
</dbReference>
<dbReference type="InterPro" id="IPR020449">
    <property type="entry name" value="Tscrpt_reg_AraC-type_HTH"/>
</dbReference>
<accession>A0A317ZP28</accession>
<keyword evidence="4" id="KW-0804">Transcription</keyword>
<evidence type="ECO:0000256" key="6">
    <source>
        <dbReference type="ARBA" id="ARBA00079449"/>
    </source>
</evidence>
<evidence type="ECO:0000313" key="8">
    <source>
        <dbReference type="EMBL" id="PXA68242.1"/>
    </source>
</evidence>
<dbReference type="SMART" id="SM00342">
    <property type="entry name" value="HTH_ARAC"/>
    <property type="match status" value="1"/>
</dbReference>
<evidence type="ECO:0000259" key="7">
    <source>
        <dbReference type="PROSITE" id="PS01124"/>
    </source>
</evidence>
<feature type="domain" description="HTH araC/xylS-type" evidence="7">
    <location>
        <begin position="167"/>
        <end position="264"/>
    </location>
</feature>
<dbReference type="InterPro" id="IPR011051">
    <property type="entry name" value="RmlC_Cupin_sf"/>
</dbReference>
<dbReference type="PANTHER" id="PTHR11019:SF199">
    <property type="entry name" value="HTH-TYPE TRANSCRIPTIONAL REGULATOR NIMR"/>
    <property type="match status" value="1"/>
</dbReference>
<dbReference type="InterPro" id="IPR009057">
    <property type="entry name" value="Homeodomain-like_sf"/>
</dbReference>
<evidence type="ECO:0000256" key="4">
    <source>
        <dbReference type="ARBA" id="ARBA00023163"/>
    </source>
</evidence>
<gene>
    <name evidence="8" type="ORF">CTB96_16595</name>
</gene>
<keyword evidence="9" id="KW-1185">Reference proteome</keyword>
<keyword evidence="2" id="KW-0805">Transcription regulation</keyword>
<dbReference type="Gene3D" id="1.10.10.60">
    <property type="entry name" value="Homeodomain-like"/>
    <property type="match status" value="1"/>
</dbReference>
<sequence>MSRSKHPAAVLTPVRPEDVAGTTFDNFTASRSKVGRATHFDAHLHQEDQLAWMSSGSMGLTVHGDHWRVRQDHLVWIPAGMLHEMSFEGPGELVSVYSDPAARPAGDHWHWPRAVQADELSRALISHVTDALHPARRSKCHALLVDLLEHAPVQHDVVALPQDPRARLIASTLLDNPADARELSQWAAGLGVSAKTIARAFVADTGSSFRAWRIQARLHSAAGMLTRGQPVQSVAGEVGYESASSFIVAFKQRFGMTPARYALQATRSSHAG</sequence>
<proteinExistence type="predicted"/>
<dbReference type="FunFam" id="1.10.10.60:FF:000132">
    <property type="entry name" value="AraC family transcriptional regulator"/>
    <property type="match status" value="1"/>
</dbReference>
<comment type="caution">
    <text evidence="8">The sequence shown here is derived from an EMBL/GenBank/DDBJ whole genome shotgun (WGS) entry which is preliminary data.</text>
</comment>
<evidence type="ECO:0000256" key="3">
    <source>
        <dbReference type="ARBA" id="ARBA00023125"/>
    </source>
</evidence>
<dbReference type="SUPFAM" id="SSF46689">
    <property type="entry name" value="Homeodomain-like"/>
    <property type="match status" value="1"/>
</dbReference>